<feature type="non-terminal residue" evidence="1">
    <location>
        <position position="77"/>
    </location>
</feature>
<comment type="caution">
    <text evidence="1">The sequence shown here is derived from an EMBL/GenBank/DDBJ whole genome shotgun (WGS) entry which is preliminary data.</text>
</comment>
<evidence type="ECO:0000313" key="1">
    <source>
        <dbReference type="EMBL" id="KKU32609.1"/>
    </source>
</evidence>
<gene>
    <name evidence="1" type="ORF">UX48_C0053G0001</name>
</gene>
<dbReference type="AlphaFoldDB" id="A0A0G1PIJ9"/>
<accession>A0A0G1PIJ9</accession>
<name>A0A0G1PIJ9_9BACT</name>
<reference evidence="1 2" key="1">
    <citation type="journal article" date="2015" name="Nature">
        <title>rRNA introns, odd ribosomes, and small enigmatic genomes across a large radiation of phyla.</title>
        <authorList>
            <person name="Brown C.T."/>
            <person name="Hug L.A."/>
            <person name="Thomas B.C."/>
            <person name="Sharon I."/>
            <person name="Castelle C.J."/>
            <person name="Singh A."/>
            <person name="Wilkins M.J."/>
            <person name="Williams K.H."/>
            <person name="Banfield J.F."/>
        </authorList>
    </citation>
    <scope>NUCLEOTIDE SEQUENCE [LARGE SCALE GENOMIC DNA]</scope>
</reference>
<proteinExistence type="predicted"/>
<sequence>MKIRFKHGAGWRLTCRDVFGIFIICLLLVFICSDKNFSETLNPPKAYVKVDRVASFKIVTDPSVSEDQIDNIVSSIR</sequence>
<dbReference type="Proteomes" id="UP000034067">
    <property type="component" value="Unassembled WGS sequence"/>
</dbReference>
<protein>
    <submittedName>
        <fullName evidence="1">Uncharacterized protein</fullName>
    </submittedName>
</protein>
<dbReference type="EMBL" id="LCMJ01000053">
    <property type="protein sequence ID" value="KKU32609.1"/>
    <property type="molecule type" value="Genomic_DNA"/>
</dbReference>
<organism evidence="1 2">
    <name type="scientific">Candidatus Azambacteria bacterium GW2011_GWB1_46_27</name>
    <dbReference type="NCBI Taxonomy" id="1618617"/>
    <lineage>
        <taxon>Bacteria</taxon>
        <taxon>Candidatus Azamiibacteriota</taxon>
    </lineage>
</organism>
<evidence type="ECO:0000313" key="2">
    <source>
        <dbReference type="Proteomes" id="UP000034067"/>
    </source>
</evidence>